<evidence type="ECO:0000313" key="1">
    <source>
        <dbReference type="EMBL" id="MDN5204044.1"/>
    </source>
</evidence>
<comment type="caution">
    <text evidence="1">The sequence shown here is derived from an EMBL/GenBank/DDBJ whole genome shotgun (WGS) entry which is preliminary data.</text>
</comment>
<dbReference type="Proteomes" id="UP001172082">
    <property type="component" value="Unassembled WGS sequence"/>
</dbReference>
<keyword evidence="2" id="KW-1185">Reference proteome</keyword>
<gene>
    <name evidence="1" type="ORF">QQ008_21815</name>
</gene>
<proteinExistence type="predicted"/>
<dbReference type="RefSeq" id="WP_346754068.1">
    <property type="nucleotide sequence ID" value="NZ_JAUJEA010000009.1"/>
</dbReference>
<evidence type="ECO:0000313" key="2">
    <source>
        <dbReference type="Proteomes" id="UP001172082"/>
    </source>
</evidence>
<sequence>MTKEKGKWKRLRGSKFQIKELIIAREALHQAVQLVASAARSFSPKSEGDEFGSLMWSVDQEALISQTIQSDKKYFVALHIKKLTLSIYKKNGKKVDNFSLKNKTHKQAQDWLVNSLNEIGFNEKDISFELPYEIPEYAIAKEGKYQYRSKDAFRELSRLYHNAYIALTSINNKLNSTLEIKCWPHHFDIAFLMIKEVHSDPEKAKSIGVGLSPGDVHYNEPYFYITPWPYPKMDNNDLPELKGKGEWHTDNWVGAILRYSQIIKKGSAKGQFKRVMDFLLSGISQNETLLKE</sequence>
<dbReference type="EMBL" id="JAUJEA010000009">
    <property type="protein sequence ID" value="MDN5204044.1"/>
    <property type="molecule type" value="Genomic_DNA"/>
</dbReference>
<accession>A0ABT8KV54</accession>
<reference evidence="1" key="1">
    <citation type="submission" date="2023-06" db="EMBL/GenBank/DDBJ databases">
        <title>Genomic of Parafulvivirga corallium.</title>
        <authorList>
            <person name="Wang G."/>
        </authorList>
    </citation>
    <scope>NUCLEOTIDE SEQUENCE</scope>
    <source>
        <strain evidence="1">BMA10</strain>
    </source>
</reference>
<protein>
    <submittedName>
        <fullName evidence="1">Uncharacterized protein</fullName>
    </submittedName>
</protein>
<name>A0ABT8KV54_9BACT</name>
<organism evidence="1 2">
    <name type="scientific">Splendidivirga corallicola</name>
    <dbReference type="NCBI Taxonomy" id="3051826"/>
    <lineage>
        <taxon>Bacteria</taxon>
        <taxon>Pseudomonadati</taxon>
        <taxon>Bacteroidota</taxon>
        <taxon>Cytophagia</taxon>
        <taxon>Cytophagales</taxon>
        <taxon>Splendidivirgaceae</taxon>
        <taxon>Splendidivirga</taxon>
    </lineage>
</organism>